<reference evidence="8 9" key="1">
    <citation type="submission" date="2023-08" db="EMBL/GenBank/DDBJ databases">
        <authorList>
            <person name="Joshi A."/>
            <person name="Thite S."/>
        </authorList>
    </citation>
    <scope>NUCLEOTIDE SEQUENCE [LARGE SCALE GENOMIC DNA]</scope>
    <source>
        <strain evidence="8 9">1E1</strain>
    </source>
</reference>
<feature type="signal peptide" evidence="6">
    <location>
        <begin position="1"/>
        <end position="27"/>
    </location>
</feature>
<accession>A0ABT9GLY2</accession>
<keyword evidence="2" id="KW-0964">Secreted</keyword>
<dbReference type="PANTHER" id="PTHR32305:SF15">
    <property type="entry name" value="PROTEIN RHSA-RELATED"/>
    <property type="match status" value="1"/>
</dbReference>
<dbReference type="InterPro" id="IPR050708">
    <property type="entry name" value="T6SS_VgrG/RHS"/>
</dbReference>
<dbReference type="Gene3D" id="2.130.10.130">
    <property type="entry name" value="Integrin alpha, N-terminal"/>
    <property type="match status" value="1"/>
</dbReference>
<evidence type="ECO:0000256" key="5">
    <source>
        <dbReference type="SAM" id="MobiDB-lite"/>
    </source>
</evidence>
<feature type="region of interest" description="Disordered" evidence="5">
    <location>
        <begin position="1049"/>
        <end position="1079"/>
    </location>
</feature>
<dbReference type="InterPro" id="IPR013517">
    <property type="entry name" value="FG-GAP"/>
</dbReference>
<sequence>MTWCRHHCAAWLLASLMLFGMLLQSKAAQGSLPGHLGFLFDTKDAIYWQPPQVWYPTGETAAALHPSETDPAWWRFHWDGQRWLAQPVSAKEIASLKLDPFNAIGLEQIIASDSEQAPWRLLFSDGRQVNAYRNPPTLQASELLNTDEAIPYRETLHAWTSDGLEPMSSSANLLVGHSAGSFRVDESGAATYHLPLSLPDGIAGVQPELGLLYSSHGGDGYLGRGWQLTGQAAISRCPKNLVQDGSQHRISLSRADRLCLNGQRLVSDGRASDVNRTDNQYWTAASYHTEIDEFSVVRAHGGNSQSPRAFTVETKSGEIHYYGDVGAVSGNDSMGRSLALSLQRYGGSTETSTDAVLESASNSAVVRHWALKAVRDVKGNYILYRYHKDVARGEHYLRAIQYTGRPGRPPFAEVSFEYENNPKISSGWYAGQKVLLSKLLSNINIRVDGSWFRQYRLNYFASHVLEEKNYLLSVQECADNGNTGCFPALRFDWQRPPPKSTSTVERCVNEPGAPTYCWQEPVTENFQPFLGSFVQRGSSVDRAYQQLIDMDGDGFADMVYVRDGRWRIRRGNSSFSYNNEQTLAATGVNKRQFMQTIDYYGNGQRALLVANGASHPWHIMTLEPSTSTHTVCEPNGGVHRHCEPVTISHHYKLINTELTAHGLEGQVYVADVDGDGLEDILFIRNGRFEMYRNLGLSHAGEHLGFSHQTNLGTVGAESFIPGQGFVRYSADLRSAAMLDVNGDGYTDLVYRIGTTWHYRLSNGNQFLPPRSTGLSTSNQRAHLTHFLDLNQDGRIDILLPIADNRWAIFLSRPSLTHEQVIFEKRGERTFDSGASIQFADVDGDGKLDLLTATNDSGWKIFRASRPGIQEHVIRTFHDSFGVQTEVTYVPMTNSQVYFRQDSSQRVNGDYLSPRAGITLVSRVRTQVQPSHWLGVRYQYGGLLLHRKGRGMLGFEVLRTTDEQSGIVTETQYHQRWPFTGMPKVTSQYYGEHLLSQATNQLTNRSTHSGGRYVYVSSSEELSNQLDSDGNLHALSRVVSTFSQNAHGNLTSSTIRQYDPHNEQNSLRTDTTNTYGDNNPLYQRYGRLTLSVVRKRLYENGSVSSDIRRRSSFSYNNDLMLETEELAPDNAKYRHTTSYHYNAAGLITRQDVTAGINASGSEQQTRSHTTEYEGRFRFVSARTDAAGLRTTYRYNDLAPSSVTGRIISVRSQDANNQISKVHFNVLGQERRRETKGQASSDPWVARNTEQRFCSDINCSAVPGAYLRIRSFGAGQPEQRQWLDRFGRQIEQQTQLPDGSWSLVRLSYNNQGQLEKEYVPGKGVQSLYFNEYSYDNFGRLKSTNLASGGSEHIRYLGYLTRYTDARGRHRRVEKNYLGQTVISKEAANNYVQFSYNAYGQVLTTRTYNHVGGARSNRQTIEYDIYGRKINTIDQDTGEWTYSHNAFGELLSQTDAKGQVTLWEYDSAGRQVRRRDPSGTTCWTYGTSAANFNRGQLTRVRSFSSSVACSTTSTPVYQETYSYNSRALLQDKLIQTLGQSHRFGYRYDSSNRLAELDYPAISGSTPALTVRTEYDYGTPVRWIDNNTGRIYQRHTHFNSRGQVTTTRYANGARESRVWNDASGWLDYTEVQLDSNLLYSAGYQYDLVGNTEERTQQFGIGHQSNFKEVFSYDTRYRLRRRTISNLGSSSQYNSLPASMRMSQEYTYNHRGGLMHKEGTGHYKYHSSIHHRLTGIWQNSDHTGTRYYNFSYDNNGNVTSDGRHNFTYTAFNKPSRITQGSDQTEFWYGPNRELYRQRDVRGGEVTDSLLLDGLYERVQLPGGVIEHKFRVGNAQVVQRSNNTSSVHYFHSDGLGSTVAVTSQAKNVLQQLTYDPWGRQYAVHTRSVMLSYSLPGDSRGYTGHRMVKGFEVVHMGGRTYNPFVGRFMQPDPFIQAPLNMQNYNRYSYVLNNPMSYTDPSGYNFVKKALKGVMEGTGTRKVLRELGRNQYLNAAVQIGVCMAGGPVVCGVYAGAQSFAMTGSLGAGLRTGLITFGTAWTIQQIGGSYSDLSAANVDNVVFNGAQLGNYLDFGGNLLTAGQVAGQIFSHAMVGGVSSSLQGGKFGHGFFSAGVTKGLGTPLMDASFAQNVVGGTVISATIGGTASVIAGGKFANGAVTGAMQALYNHYSRPSLTGGLSPEEYLEQNWDSGQLSFDLQVGNDYVQFDGSKLSGSYSMLAGPGFSIDTDGKIIFDLGAGFSSRYAGARGSVFADSTGRAGMQGHASLGPLRATASYSSNVASNWHHLKVVISEVLYADANRGPNIRHSK</sequence>
<evidence type="ECO:0000256" key="2">
    <source>
        <dbReference type="ARBA" id="ARBA00022525"/>
    </source>
</evidence>
<evidence type="ECO:0000256" key="6">
    <source>
        <dbReference type="SAM" id="SignalP"/>
    </source>
</evidence>
<gene>
    <name evidence="8" type="ORF">Q3O59_02750</name>
</gene>
<evidence type="ECO:0000256" key="3">
    <source>
        <dbReference type="ARBA" id="ARBA00022729"/>
    </source>
</evidence>
<keyword evidence="4" id="KW-0843">Virulence</keyword>
<dbReference type="Pfam" id="PF03534">
    <property type="entry name" value="SpvB"/>
    <property type="match status" value="1"/>
</dbReference>
<proteinExistence type="predicted"/>
<feature type="compositionally biased region" description="Polar residues" evidence="5">
    <location>
        <begin position="1062"/>
        <end position="1079"/>
    </location>
</feature>
<feature type="domain" description="Insecticide toxin TcdB middle/N-terminal" evidence="7">
    <location>
        <begin position="829"/>
        <end position="979"/>
    </location>
</feature>
<dbReference type="InterPro" id="IPR031325">
    <property type="entry name" value="RHS_repeat"/>
</dbReference>
<comment type="caution">
    <text evidence="8">The sequence shown here is derived from an EMBL/GenBank/DDBJ whole genome shotgun (WGS) entry which is preliminary data.</text>
</comment>
<dbReference type="NCBIfam" id="TIGR01643">
    <property type="entry name" value="YD_repeat_2x"/>
    <property type="match status" value="1"/>
</dbReference>
<evidence type="ECO:0000256" key="4">
    <source>
        <dbReference type="ARBA" id="ARBA00023026"/>
    </source>
</evidence>
<keyword evidence="9" id="KW-1185">Reference proteome</keyword>
<feature type="chain" id="PRO_5047532370" evidence="6">
    <location>
        <begin position="28"/>
        <end position="2300"/>
    </location>
</feature>
<comment type="subcellular location">
    <subcellularLocation>
        <location evidence="1">Secreted</location>
    </subcellularLocation>
</comment>
<dbReference type="Pfam" id="PF05593">
    <property type="entry name" value="RHS_repeat"/>
    <property type="match status" value="1"/>
</dbReference>
<dbReference type="InterPro" id="IPR003284">
    <property type="entry name" value="Sal_SpvB"/>
</dbReference>
<protein>
    <submittedName>
        <fullName evidence="8">Toxin TcdB middle/N-terminal domain-containing protein</fullName>
    </submittedName>
</protein>
<dbReference type="EMBL" id="JAUZVY010000001">
    <property type="protein sequence ID" value="MDP4527954.1"/>
    <property type="molecule type" value="Genomic_DNA"/>
</dbReference>
<dbReference type="InterPro" id="IPR006530">
    <property type="entry name" value="YD"/>
</dbReference>
<evidence type="ECO:0000313" key="9">
    <source>
        <dbReference type="Proteomes" id="UP001236258"/>
    </source>
</evidence>
<dbReference type="Proteomes" id="UP001236258">
    <property type="component" value="Unassembled WGS sequence"/>
</dbReference>
<evidence type="ECO:0000256" key="1">
    <source>
        <dbReference type="ARBA" id="ARBA00004613"/>
    </source>
</evidence>
<evidence type="ECO:0000259" key="7">
    <source>
        <dbReference type="Pfam" id="PF12256"/>
    </source>
</evidence>
<organism evidence="8 9">
    <name type="scientific">Alkalimonas delamerensis</name>
    <dbReference type="NCBI Taxonomy" id="265981"/>
    <lineage>
        <taxon>Bacteria</taxon>
        <taxon>Pseudomonadati</taxon>
        <taxon>Pseudomonadota</taxon>
        <taxon>Gammaproteobacteria</taxon>
        <taxon>Alkalimonas</taxon>
    </lineage>
</organism>
<dbReference type="InterPro" id="IPR028994">
    <property type="entry name" value="Integrin_alpha_N"/>
</dbReference>
<dbReference type="InterPro" id="IPR022045">
    <property type="entry name" value="TcdB_toxin_mid/N"/>
</dbReference>
<keyword evidence="3 6" id="KW-0732">Signal</keyword>
<dbReference type="Gene3D" id="2.180.10.10">
    <property type="entry name" value="RHS repeat-associated core"/>
    <property type="match status" value="1"/>
</dbReference>
<name>A0ABT9GLY2_9GAMM</name>
<dbReference type="RefSeq" id="WP_305944128.1">
    <property type="nucleotide sequence ID" value="NZ_JAUZVY010000001.1"/>
</dbReference>
<dbReference type="SUPFAM" id="SSF69318">
    <property type="entry name" value="Integrin alpha N-terminal domain"/>
    <property type="match status" value="1"/>
</dbReference>
<dbReference type="NCBIfam" id="TIGR03696">
    <property type="entry name" value="Rhs_assc_core"/>
    <property type="match status" value="1"/>
</dbReference>
<dbReference type="PANTHER" id="PTHR32305">
    <property type="match status" value="1"/>
</dbReference>
<evidence type="ECO:0000313" key="8">
    <source>
        <dbReference type="EMBL" id="MDP4527954.1"/>
    </source>
</evidence>
<dbReference type="InterPro" id="IPR022385">
    <property type="entry name" value="Rhs_assc_core"/>
</dbReference>
<dbReference type="Pfam" id="PF13517">
    <property type="entry name" value="FG-GAP_3"/>
    <property type="match status" value="1"/>
</dbReference>
<dbReference type="Pfam" id="PF12256">
    <property type="entry name" value="TcdB_toxin_midN"/>
    <property type="match status" value="1"/>
</dbReference>